<reference evidence="2 3" key="1">
    <citation type="journal article" date="2021" name="Sci. Rep.">
        <title>Genome sequencing of the multicellular alga Astrephomene provides insights into convergent evolution of germ-soma differentiation.</title>
        <authorList>
            <person name="Yamashita S."/>
            <person name="Yamamoto K."/>
            <person name="Matsuzaki R."/>
            <person name="Suzuki S."/>
            <person name="Yamaguchi H."/>
            <person name="Hirooka S."/>
            <person name="Minakuchi Y."/>
            <person name="Miyagishima S."/>
            <person name="Kawachi M."/>
            <person name="Toyoda A."/>
            <person name="Nozaki H."/>
        </authorList>
    </citation>
    <scope>NUCLEOTIDE SEQUENCE [LARGE SCALE GENOMIC DNA]</scope>
    <source>
        <strain evidence="2 3">NIES-4017</strain>
    </source>
</reference>
<feature type="compositionally biased region" description="Low complexity" evidence="1">
    <location>
        <begin position="24"/>
        <end position="36"/>
    </location>
</feature>
<dbReference type="AlphaFoldDB" id="A0AAD3HLX1"/>
<evidence type="ECO:0000313" key="3">
    <source>
        <dbReference type="Proteomes" id="UP001054857"/>
    </source>
</evidence>
<comment type="caution">
    <text evidence="2">The sequence shown here is derived from an EMBL/GenBank/DDBJ whole genome shotgun (WGS) entry which is preliminary data.</text>
</comment>
<organism evidence="2 3">
    <name type="scientific">Astrephomene gubernaculifera</name>
    <dbReference type="NCBI Taxonomy" id="47775"/>
    <lineage>
        <taxon>Eukaryota</taxon>
        <taxon>Viridiplantae</taxon>
        <taxon>Chlorophyta</taxon>
        <taxon>core chlorophytes</taxon>
        <taxon>Chlorophyceae</taxon>
        <taxon>CS clade</taxon>
        <taxon>Chlamydomonadales</taxon>
        <taxon>Astrephomenaceae</taxon>
        <taxon>Astrephomene</taxon>
    </lineage>
</organism>
<proteinExistence type="predicted"/>
<gene>
    <name evidence="2" type="ORF">Agub_g6956</name>
</gene>
<evidence type="ECO:0000256" key="1">
    <source>
        <dbReference type="SAM" id="MobiDB-lite"/>
    </source>
</evidence>
<accession>A0AAD3HLX1</accession>
<feature type="compositionally biased region" description="Low complexity" evidence="1">
    <location>
        <begin position="54"/>
        <end position="88"/>
    </location>
</feature>
<dbReference type="EMBL" id="BMAR01000010">
    <property type="protein sequence ID" value="GFR45562.1"/>
    <property type="molecule type" value="Genomic_DNA"/>
</dbReference>
<keyword evidence="3" id="KW-1185">Reference proteome</keyword>
<evidence type="ECO:0000313" key="2">
    <source>
        <dbReference type="EMBL" id="GFR45562.1"/>
    </source>
</evidence>
<protein>
    <submittedName>
        <fullName evidence="2">Uncharacterized protein</fullName>
    </submittedName>
</protein>
<sequence>QIHAAAGTPTGVAARVACRGPVVAPAPSAGSPSGPSQGRGDGCTESSLGGMEVTPAAAATTTAPSAASATAAAEAACSADGPGTTTTGGTSGKKPEGDAAAAKVMMRGLWQQIMVARQGLALEEADGVMLRLQVPEAAEARARAAFLAASARN</sequence>
<feature type="region of interest" description="Disordered" evidence="1">
    <location>
        <begin position="24"/>
        <end position="99"/>
    </location>
</feature>
<name>A0AAD3HLX1_9CHLO</name>
<dbReference type="Proteomes" id="UP001054857">
    <property type="component" value="Unassembled WGS sequence"/>
</dbReference>
<feature type="non-terminal residue" evidence="2">
    <location>
        <position position="1"/>
    </location>
</feature>